<feature type="region of interest" description="Disordered" evidence="1">
    <location>
        <begin position="25"/>
        <end position="44"/>
    </location>
</feature>
<dbReference type="PANTHER" id="PTHR36933">
    <property type="entry name" value="SLL0788 PROTEIN"/>
    <property type="match status" value="1"/>
</dbReference>
<dbReference type="PANTHER" id="PTHR36933:SF1">
    <property type="entry name" value="SLL0788 PROTEIN"/>
    <property type="match status" value="1"/>
</dbReference>
<keyword evidence="5" id="KW-1185">Reference proteome</keyword>
<evidence type="ECO:0000313" key="4">
    <source>
        <dbReference type="EMBL" id="MDX8150203.1"/>
    </source>
</evidence>
<organism evidence="4 5">
    <name type="scientific">Patulibacter brassicae</name>
    <dbReference type="NCBI Taxonomy" id="1705717"/>
    <lineage>
        <taxon>Bacteria</taxon>
        <taxon>Bacillati</taxon>
        <taxon>Actinomycetota</taxon>
        <taxon>Thermoleophilia</taxon>
        <taxon>Solirubrobacterales</taxon>
        <taxon>Patulibacteraceae</taxon>
        <taxon>Patulibacter</taxon>
    </lineage>
</organism>
<keyword evidence="2" id="KW-0732">Signal</keyword>
<sequence>MFAFPTRTVALLGATAATALAATGCGSTSHNGSHDSTTPTANATTSAASVDKAFVSQMIPHHQMAVEMAGYAPARGERPQIKALGKAIIADQTTEITQMQAAAKRLGAPVTEMPSHADGGMDHSMHGDTGMAAAAKTLGIPMDDMGMSMDMGSLAKAKPFDRAFIDMMIPHHQGAILMARAELQKGKDPELKKIATAIVAAQTKEIEQMNSWRKQWYGTESPAGGVPAA</sequence>
<dbReference type="RefSeq" id="WP_319952355.1">
    <property type="nucleotide sequence ID" value="NZ_JAXAVX010000001.1"/>
</dbReference>
<gene>
    <name evidence="4" type="ORF">SK069_01230</name>
</gene>
<dbReference type="InterPro" id="IPR005183">
    <property type="entry name" value="DUF305_CopM-like"/>
</dbReference>
<protein>
    <submittedName>
        <fullName evidence="4">DUF305 domain-containing protein</fullName>
    </submittedName>
</protein>
<feature type="signal peptide" evidence="2">
    <location>
        <begin position="1"/>
        <end position="21"/>
    </location>
</feature>
<name>A0ABU4VEI0_9ACTN</name>
<dbReference type="Gene3D" id="1.20.1260.10">
    <property type="match status" value="1"/>
</dbReference>
<feature type="domain" description="DUF305" evidence="3">
    <location>
        <begin position="51"/>
        <end position="212"/>
    </location>
</feature>
<accession>A0ABU4VEI0</accession>
<dbReference type="PROSITE" id="PS51257">
    <property type="entry name" value="PROKAR_LIPOPROTEIN"/>
    <property type="match status" value="1"/>
</dbReference>
<proteinExistence type="predicted"/>
<evidence type="ECO:0000259" key="3">
    <source>
        <dbReference type="Pfam" id="PF03713"/>
    </source>
</evidence>
<dbReference type="EMBL" id="JAXAVX010000001">
    <property type="protein sequence ID" value="MDX8150203.1"/>
    <property type="molecule type" value="Genomic_DNA"/>
</dbReference>
<evidence type="ECO:0000313" key="5">
    <source>
        <dbReference type="Proteomes" id="UP001277761"/>
    </source>
</evidence>
<dbReference type="Pfam" id="PF03713">
    <property type="entry name" value="DUF305"/>
    <property type="match status" value="1"/>
</dbReference>
<evidence type="ECO:0000256" key="2">
    <source>
        <dbReference type="SAM" id="SignalP"/>
    </source>
</evidence>
<feature type="chain" id="PRO_5046236551" evidence="2">
    <location>
        <begin position="22"/>
        <end position="229"/>
    </location>
</feature>
<dbReference type="Proteomes" id="UP001277761">
    <property type="component" value="Unassembled WGS sequence"/>
</dbReference>
<evidence type="ECO:0000256" key="1">
    <source>
        <dbReference type="SAM" id="MobiDB-lite"/>
    </source>
</evidence>
<comment type="caution">
    <text evidence="4">The sequence shown here is derived from an EMBL/GenBank/DDBJ whole genome shotgun (WGS) entry which is preliminary data.</text>
</comment>
<reference evidence="4 5" key="1">
    <citation type="submission" date="2023-11" db="EMBL/GenBank/DDBJ databases">
        <authorList>
            <person name="Xu M."/>
            <person name="Jiang T."/>
        </authorList>
    </citation>
    <scope>NUCLEOTIDE SEQUENCE [LARGE SCALE GENOMIC DNA]</scope>
    <source>
        <strain evidence="4 5">SD</strain>
    </source>
</reference>
<dbReference type="InterPro" id="IPR012347">
    <property type="entry name" value="Ferritin-like"/>
</dbReference>
<feature type="compositionally biased region" description="Polar residues" evidence="1">
    <location>
        <begin position="25"/>
        <end position="35"/>
    </location>
</feature>